<evidence type="ECO:0000256" key="6">
    <source>
        <dbReference type="ARBA" id="ARBA00023136"/>
    </source>
</evidence>
<dbReference type="CDD" id="cd00637">
    <property type="entry name" value="7tm_classA_rhodopsin-like"/>
    <property type="match status" value="1"/>
</dbReference>
<keyword evidence="8" id="KW-0807">Transducer</keyword>
<proteinExistence type="predicted"/>
<reference evidence="11" key="1">
    <citation type="submission" date="2021-02" db="EMBL/GenBank/DDBJ databases">
        <authorList>
            <person name="Nowell W R."/>
        </authorList>
    </citation>
    <scope>NUCLEOTIDE SEQUENCE</scope>
</reference>
<keyword evidence="4 9" id="KW-1133">Transmembrane helix</keyword>
<evidence type="ECO:0000259" key="10">
    <source>
        <dbReference type="PROSITE" id="PS50262"/>
    </source>
</evidence>
<accession>A0A815VB19</accession>
<dbReference type="PANTHER" id="PTHR24228">
    <property type="entry name" value="B2 BRADYKININ RECEPTOR/ANGIOTENSIN II RECEPTOR"/>
    <property type="match status" value="1"/>
</dbReference>
<dbReference type="PANTHER" id="PTHR24228:SF59">
    <property type="entry name" value="NEUROPEPTIDE RECEPTOR 15"/>
    <property type="match status" value="1"/>
</dbReference>
<evidence type="ECO:0000256" key="1">
    <source>
        <dbReference type="ARBA" id="ARBA00004651"/>
    </source>
</evidence>
<dbReference type="Proteomes" id="UP000663852">
    <property type="component" value="Unassembled WGS sequence"/>
</dbReference>
<feature type="transmembrane region" description="Helical" evidence="9">
    <location>
        <begin position="130"/>
        <end position="151"/>
    </location>
</feature>
<protein>
    <recommendedName>
        <fullName evidence="10">G-protein coupled receptors family 1 profile domain-containing protein</fullName>
    </recommendedName>
</protein>
<feature type="transmembrane region" description="Helical" evidence="9">
    <location>
        <begin position="92"/>
        <end position="118"/>
    </location>
</feature>
<feature type="transmembrane region" description="Helical" evidence="9">
    <location>
        <begin position="171"/>
        <end position="195"/>
    </location>
</feature>
<dbReference type="EMBL" id="CAJNOJ010000839">
    <property type="protein sequence ID" value="CAF1527760.1"/>
    <property type="molecule type" value="Genomic_DNA"/>
</dbReference>
<gene>
    <name evidence="11" type="ORF">EDS130_LOCUS44331</name>
</gene>
<evidence type="ECO:0000256" key="3">
    <source>
        <dbReference type="ARBA" id="ARBA00022692"/>
    </source>
</evidence>
<dbReference type="GO" id="GO:0005886">
    <property type="term" value="C:plasma membrane"/>
    <property type="evidence" value="ECO:0007669"/>
    <property type="project" value="UniProtKB-SubCell"/>
</dbReference>
<dbReference type="Gene3D" id="1.20.1070.10">
    <property type="entry name" value="Rhodopsin 7-helix transmembrane proteins"/>
    <property type="match status" value="1"/>
</dbReference>
<evidence type="ECO:0000256" key="7">
    <source>
        <dbReference type="ARBA" id="ARBA00023170"/>
    </source>
</evidence>
<keyword evidence="7" id="KW-0675">Receptor</keyword>
<dbReference type="Pfam" id="PF00001">
    <property type="entry name" value="7tm_1"/>
    <property type="match status" value="1"/>
</dbReference>
<keyword evidence="3 9" id="KW-0812">Transmembrane</keyword>
<evidence type="ECO:0000313" key="11">
    <source>
        <dbReference type="EMBL" id="CAF1527760.1"/>
    </source>
</evidence>
<dbReference type="OrthoDB" id="10417996at2759"/>
<feature type="domain" description="G-protein coupled receptors family 1 profile" evidence="10">
    <location>
        <begin position="32"/>
        <end position="244"/>
    </location>
</feature>
<dbReference type="PRINTS" id="PR00237">
    <property type="entry name" value="GPCRRHODOPSN"/>
</dbReference>
<dbReference type="AlphaFoldDB" id="A0A815VB19"/>
<evidence type="ECO:0000256" key="9">
    <source>
        <dbReference type="SAM" id="Phobius"/>
    </source>
</evidence>
<sequence>MNSTTDVILRSAQNYKIVAAISVFFALLAVLISILIITIVLATKHLHTTTHLLICNTSLASILYCIVQCNNYSYVLFFTWDKSDQSCRWRGYFGYLAMIACVYCYLLQVLSRFIYIIFSSDHRRLSSLKIHWCAIGIVWIVIFALPLPALLTNDIYFREGFLCWVPKRAMLHTIYIVIAYYTLPTVLIIVIYVIVNVRMHSTSNEASAIGRRTRRVRHLEIFRNIMISFSIYFLGGVPYMLFMITNVELLYTMGVISVTVAITTEKLCAIYIHREIRAAVKKTICQRRIQVMPLGRNVATIHG</sequence>
<name>A0A815VB19_ADIRI</name>
<organism evidence="11 12">
    <name type="scientific">Adineta ricciae</name>
    <name type="common">Rotifer</name>
    <dbReference type="NCBI Taxonomy" id="249248"/>
    <lineage>
        <taxon>Eukaryota</taxon>
        <taxon>Metazoa</taxon>
        <taxon>Spiralia</taxon>
        <taxon>Gnathifera</taxon>
        <taxon>Rotifera</taxon>
        <taxon>Eurotatoria</taxon>
        <taxon>Bdelloidea</taxon>
        <taxon>Adinetida</taxon>
        <taxon>Adinetidae</taxon>
        <taxon>Adineta</taxon>
    </lineage>
</organism>
<comment type="caution">
    <text evidence="11">The sequence shown here is derived from an EMBL/GenBank/DDBJ whole genome shotgun (WGS) entry which is preliminary data.</text>
</comment>
<feature type="transmembrane region" description="Helical" evidence="9">
    <location>
        <begin position="250"/>
        <end position="272"/>
    </location>
</feature>
<evidence type="ECO:0000256" key="4">
    <source>
        <dbReference type="ARBA" id="ARBA00022989"/>
    </source>
</evidence>
<dbReference type="InterPro" id="IPR000276">
    <property type="entry name" value="GPCR_Rhodpsn"/>
</dbReference>
<comment type="subcellular location">
    <subcellularLocation>
        <location evidence="1">Cell membrane</location>
        <topology evidence="1">Multi-pass membrane protein</topology>
    </subcellularLocation>
</comment>
<keyword evidence="2" id="KW-1003">Cell membrane</keyword>
<dbReference type="GO" id="GO:0004930">
    <property type="term" value="F:G protein-coupled receptor activity"/>
    <property type="evidence" value="ECO:0007669"/>
    <property type="project" value="UniProtKB-KW"/>
</dbReference>
<keyword evidence="5" id="KW-0297">G-protein coupled receptor</keyword>
<evidence type="ECO:0000256" key="2">
    <source>
        <dbReference type="ARBA" id="ARBA00022475"/>
    </source>
</evidence>
<evidence type="ECO:0000313" key="12">
    <source>
        <dbReference type="Proteomes" id="UP000663852"/>
    </source>
</evidence>
<feature type="transmembrane region" description="Helical" evidence="9">
    <location>
        <begin position="221"/>
        <end position="244"/>
    </location>
</feature>
<evidence type="ECO:0000256" key="5">
    <source>
        <dbReference type="ARBA" id="ARBA00023040"/>
    </source>
</evidence>
<dbReference type="InterPro" id="IPR017452">
    <property type="entry name" value="GPCR_Rhodpsn_7TM"/>
</dbReference>
<feature type="transmembrane region" description="Helical" evidence="9">
    <location>
        <begin position="17"/>
        <end position="41"/>
    </location>
</feature>
<keyword evidence="6 9" id="KW-0472">Membrane</keyword>
<dbReference type="SUPFAM" id="SSF81321">
    <property type="entry name" value="Family A G protein-coupled receptor-like"/>
    <property type="match status" value="1"/>
</dbReference>
<dbReference type="PROSITE" id="PS50262">
    <property type="entry name" value="G_PROTEIN_RECEP_F1_2"/>
    <property type="match status" value="1"/>
</dbReference>
<evidence type="ECO:0000256" key="8">
    <source>
        <dbReference type="ARBA" id="ARBA00023224"/>
    </source>
</evidence>